<dbReference type="Proteomes" id="UP000238563">
    <property type="component" value="Unassembled WGS sequence"/>
</dbReference>
<dbReference type="PRINTS" id="PR00039">
    <property type="entry name" value="HTHLYSR"/>
</dbReference>
<keyword evidence="2" id="KW-0805">Transcription regulation</keyword>
<dbReference type="InterPro" id="IPR036390">
    <property type="entry name" value="WH_DNA-bd_sf"/>
</dbReference>
<evidence type="ECO:0000256" key="3">
    <source>
        <dbReference type="ARBA" id="ARBA00023125"/>
    </source>
</evidence>
<dbReference type="SUPFAM" id="SSF46785">
    <property type="entry name" value="Winged helix' DNA-binding domain"/>
    <property type="match status" value="1"/>
</dbReference>
<dbReference type="InterPro" id="IPR000847">
    <property type="entry name" value="LysR_HTH_N"/>
</dbReference>
<dbReference type="Gene3D" id="3.40.190.10">
    <property type="entry name" value="Periplasmic binding protein-like II"/>
    <property type="match status" value="1"/>
</dbReference>
<gene>
    <name evidence="6" type="ORF">C5750_07515</name>
</gene>
<dbReference type="Pfam" id="PF03466">
    <property type="entry name" value="LysR_substrate"/>
    <property type="match status" value="1"/>
</dbReference>
<organism evidence="6 7">
    <name type="scientific">Phyllobacterium myrsinacearum</name>
    <dbReference type="NCBI Taxonomy" id="28101"/>
    <lineage>
        <taxon>Bacteria</taxon>
        <taxon>Pseudomonadati</taxon>
        <taxon>Pseudomonadota</taxon>
        <taxon>Alphaproteobacteria</taxon>
        <taxon>Hyphomicrobiales</taxon>
        <taxon>Phyllobacteriaceae</taxon>
        <taxon>Phyllobacterium</taxon>
    </lineage>
</organism>
<evidence type="ECO:0000256" key="1">
    <source>
        <dbReference type="ARBA" id="ARBA00009437"/>
    </source>
</evidence>
<evidence type="ECO:0000256" key="2">
    <source>
        <dbReference type="ARBA" id="ARBA00023015"/>
    </source>
</evidence>
<accession>A0A2S9JP71</accession>
<dbReference type="Gene3D" id="3.40.190.290">
    <property type="match status" value="1"/>
</dbReference>
<dbReference type="GO" id="GO:0000976">
    <property type="term" value="F:transcription cis-regulatory region binding"/>
    <property type="evidence" value="ECO:0007669"/>
    <property type="project" value="TreeGrafter"/>
</dbReference>
<evidence type="ECO:0000313" key="6">
    <source>
        <dbReference type="EMBL" id="PRD55033.1"/>
    </source>
</evidence>
<dbReference type="RefSeq" id="WP_105733263.1">
    <property type="nucleotide sequence ID" value="NZ_PVBT01000002.1"/>
</dbReference>
<evidence type="ECO:0000256" key="4">
    <source>
        <dbReference type="ARBA" id="ARBA00023163"/>
    </source>
</evidence>
<dbReference type="PROSITE" id="PS50931">
    <property type="entry name" value="HTH_LYSR"/>
    <property type="match status" value="1"/>
</dbReference>
<reference evidence="6 7" key="1">
    <citation type="submission" date="2018-02" db="EMBL/GenBank/DDBJ databases">
        <title>The draft genome of Phyllobacterium myrsinacearum DSM5892.</title>
        <authorList>
            <person name="Li L."/>
            <person name="Liu L."/>
            <person name="Zhang X."/>
            <person name="Wang T."/>
        </authorList>
    </citation>
    <scope>NUCLEOTIDE SEQUENCE [LARGE SCALE GENOMIC DNA]</scope>
    <source>
        <strain evidence="6 7">DSM 5892</strain>
    </source>
</reference>
<keyword evidence="7" id="KW-1185">Reference proteome</keyword>
<evidence type="ECO:0000259" key="5">
    <source>
        <dbReference type="PROSITE" id="PS50931"/>
    </source>
</evidence>
<keyword evidence="4" id="KW-0804">Transcription</keyword>
<comment type="caution">
    <text evidence="6">The sequence shown here is derived from an EMBL/GenBank/DDBJ whole genome shotgun (WGS) entry which is preliminary data.</text>
</comment>
<dbReference type="Pfam" id="PF00126">
    <property type="entry name" value="HTH_1"/>
    <property type="match status" value="1"/>
</dbReference>
<evidence type="ECO:0000313" key="7">
    <source>
        <dbReference type="Proteomes" id="UP000238563"/>
    </source>
</evidence>
<dbReference type="PANTHER" id="PTHR30126:SF2">
    <property type="entry name" value="HTH-TYPE TRANSCRIPTIONAL REGULATOR YJIE"/>
    <property type="match status" value="1"/>
</dbReference>
<keyword evidence="3" id="KW-0238">DNA-binding</keyword>
<protein>
    <recommendedName>
        <fullName evidence="5">HTH lysR-type domain-containing protein</fullName>
    </recommendedName>
</protein>
<dbReference type="EMBL" id="PVBT01000002">
    <property type="protein sequence ID" value="PRD55033.1"/>
    <property type="molecule type" value="Genomic_DNA"/>
</dbReference>
<sequence length="304" mass="34638">MELGWLEDFLALRELESFTAAADRRNISQSAFSRRIQSLEDWLGVTLIDRSVRPHRFTPVAAENYGDFQRILNQLYELRSQVRGEQSRASRLRVAIQHSLAFSIFPRFVETLRQQGYQPAYQLSCANRSDCMEMMMRGEVDLMICYEMHPSPEPIIPTTAVRVASARDDMILVGPPTLIPEKQQVLPLLTYPQRSFFGDVIWEKTMPQLMEYYRCEIICLSSLSGALREMMLAGLGFAWLPRSLVLSDLAQGRVVQLDPETIFQPLRVAIYCCPQDSSGLTAIALSHLQSVNLQALIEQQTECL</sequence>
<feature type="domain" description="HTH lysR-type" evidence="5">
    <location>
        <begin position="1"/>
        <end position="58"/>
    </location>
</feature>
<dbReference type="AlphaFoldDB" id="A0A2S9JP71"/>
<dbReference type="InterPro" id="IPR036388">
    <property type="entry name" value="WH-like_DNA-bd_sf"/>
</dbReference>
<dbReference type="PANTHER" id="PTHR30126">
    <property type="entry name" value="HTH-TYPE TRANSCRIPTIONAL REGULATOR"/>
    <property type="match status" value="1"/>
</dbReference>
<name>A0A2S9JP71_9HYPH</name>
<dbReference type="SUPFAM" id="SSF53850">
    <property type="entry name" value="Periplasmic binding protein-like II"/>
    <property type="match status" value="1"/>
</dbReference>
<comment type="similarity">
    <text evidence="1">Belongs to the LysR transcriptional regulatory family.</text>
</comment>
<dbReference type="OrthoDB" id="528082at2"/>
<dbReference type="GO" id="GO:0003700">
    <property type="term" value="F:DNA-binding transcription factor activity"/>
    <property type="evidence" value="ECO:0007669"/>
    <property type="project" value="InterPro"/>
</dbReference>
<dbReference type="Gene3D" id="1.10.10.10">
    <property type="entry name" value="Winged helix-like DNA-binding domain superfamily/Winged helix DNA-binding domain"/>
    <property type="match status" value="1"/>
</dbReference>
<dbReference type="InterPro" id="IPR005119">
    <property type="entry name" value="LysR_subst-bd"/>
</dbReference>
<proteinExistence type="inferred from homology"/>